<keyword evidence="6" id="KW-1185">Reference proteome</keyword>
<dbReference type="SUPFAM" id="SSF51905">
    <property type="entry name" value="FAD/NAD(P)-binding domain"/>
    <property type="match status" value="1"/>
</dbReference>
<dbReference type="RefSeq" id="WP_204868111.1">
    <property type="nucleotide sequence ID" value="NZ_JAFBBK010000001.1"/>
</dbReference>
<dbReference type="PANTHER" id="PTHR10668">
    <property type="entry name" value="PHYTOENE DEHYDROGENASE"/>
    <property type="match status" value="1"/>
</dbReference>
<accession>A0ABS2KT74</accession>
<evidence type="ECO:0000259" key="4">
    <source>
        <dbReference type="Pfam" id="PF01593"/>
    </source>
</evidence>
<evidence type="ECO:0000256" key="2">
    <source>
        <dbReference type="ARBA" id="ARBA00038825"/>
    </source>
</evidence>
<evidence type="ECO:0000313" key="5">
    <source>
        <dbReference type="EMBL" id="MBM7415139.1"/>
    </source>
</evidence>
<evidence type="ECO:0000256" key="3">
    <source>
        <dbReference type="ARBA" id="ARBA00040298"/>
    </source>
</evidence>
<dbReference type="Gene3D" id="3.50.50.60">
    <property type="entry name" value="FAD/NAD(P)-binding domain"/>
    <property type="match status" value="2"/>
</dbReference>
<comment type="caution">
    <text evidence="5">The sequence shown here is derived from an EMBL/GenBank/DDBJ whole genome shotgun (WGS) entry which is preliminary data.</text>
</comment>
<comment type="subunit">
    <text evidence="2">Interacts with COX5B; this interaction may contribute to localize PYROXD2 to the inner face of the inner mitochondrial membrane.</text>
</comment>
<organism evidence="5 6">
    <name type="scientific">Rhodococcoides corynebacterioides</name>
    <dbReference type="NCBI Taxonomy" id="53972"/>
    <lineage>
        <taxon>Bacteria</taxon>
        <taxon>Bacillati</taxon>
        <taxon>Actinomycetota</taxon>
        <taxon>Actinomycetes</taxon>
        <taxon>Mycobacteriales</taxon>
        <taxon>Nocardiaceae</taxon>
        <taxon>Rhodococcoides</taxon>
    </lineage>
</organism>
<dbReference type="PANTHER" id="PTHR10668:SF103">
    <property type="entry name" value="PYRIDINE NUCLEOTIDE-DISULFIDE OXIDOREDUCTASE DOMAIN-CONTAINING PROTEIN 2"/>
    <property type="match status" value="1"/>
</dbReference>
<dbReference type="Proteomes" id="UP000703038">
    <property type="component" value="Unassembled WGS sequence"/>
</dbReference>
<dbReference type="EMBL" id="JAFBBK010000001">
    <property type="protein sequence ID" value="MBM7415139.1"/>
    <property type="molecule type" value="Genomic_DNA"/>
</dbReference>
<evidence type="ECO:0000313" key="6">
    <source>
        <dbReference type="Proteomes" id="UP000703038"/>
    </source>
</evidence>
<comment type="function">
    <text evidence="1">Probable oxidoreductase that may play a role as regulator of mitochondrial function.</text>
</comment>
<proteinExistence type="predicted"/>
<evidence type="ECO:0000256" key="1">
    <source>
        <dbReference type="ARBA" id="ARBA00037217"/>
    </source>
</evidence>
<sequence>MIDAAVVGSGHNALVSAAYLTDAGWSVRVLERDTVVGGAASTVERFPGHKVDRGSSAHIMIRQTGIIEELRLADHGLRYLDCDPWAFAPPPPGTDEPGIVFSVDLDATCASIEAACGRKDADAYRAFVALWGPRSARVMKSFGSPPTGRALLSSFWGMDASDGAAALSREFLASGDSLLNQWFDSERLKAALAWFGAQSGPPMSEPGTAPMVAFNALMHTTPPGRAVGGSGALSVALRTKIEADGGTVSLGDAVVSVTRVGDGWSVRTASGEEVRARTVIAGCHILTTLDLLDAGGFDTATTESWRRQIDVGPGIGMVVRASTSSLPQYPGAPSVEASTRGLQLLVHDRAQLRRAHGAASAGDLPPAPVVLAMSFSAVDPSIAKPGEHQVSLWSQWHPYRLADGRSWRGGSPEVAELEGDRIIAEVDKYAPGFADSILQRHTQSPWDLEQELGLIGGNVMHVEMSLHQMMMWRPMPALADMTVPGAPSFFLTGASMHPGGGVSGSSGRSAARLAIAERAGSPLKRVASRLSAALPGRR</sequence>
<protein>
    <recommendedName>
        <fullName evidence="3">Pyridine nucleotide-disulfide oxidoreductase domain-containing protein 2</fullName>
    </recommendedName>
</protein>
<dbReference type="InterPro" id="IPR002937">
    <property type="entry name" value="Amino_oxidase"/>
</dbReference>
<gene>
    <name evidence="5" type="ORF">JOE42_001872</name>
</gene>
<dbReference type="InterPro" id="IPR036188">
    <property type="entry name" value="FAD/NAD-bd_sf"/>
</dbReference>
<name>A0ABS2KT74_9NOCA</name>
<reference evidence="5 6" key="1">
    <citation type="submission" date="2021-01" db="EMBL/GenBank/DDBJ databases">
        <title>Genomics of switchgrass bacterial isolates.</title>
        <authorList>
            <person name="Shade A."/>
        </authorList>
    </citation>
    <scope>NUCLEOTIDE SEQUENCE [LARGE SCALE GENOMIC DNA]</scope>
    <source>
        <strain evidence="5 6">PvP111</strain>
    </source>
</reference>
<dbReference type="Pfam" id="PF01593">
    <property type="entry name" value="Amino_oxidase"/>
    <property type="match status" value="1"/>
</dbReference>
<feature type="domain" description="Amine oxidase" evidence="4">
    <location>
        <begin position="14"/>
        <end position="283"/>
    </location>
</feature>